<keyword evidence="3" id="KW-1185">Reference proteome</keyword>
<evidence type="ECO:0000256" key="1">
    <source>
        <dbReference type="SAM" id="MobiDB-lite"/>
    </source>
</evidence>
<protein>
    <submittedName>
        <fullName evidence="2">(salmon louse) hypothetical protein</fullName>
    </submittedName>
</protein>
<proteinExistence type="predicted"/>
<accession>A0A7R8CVS4</accession>
<gene>
    <name evidence="2" type="ORF">LSAA_9143</name>
</gene>
<reference evidence="2" key="1">
    <citation type="submission" date="2021-02" db="EMBL/GenBank/DDBJ databases">
        <authorList>
            <person name="Bekaert M."/>
        </authorList>
    </citation>
    <scope>NUCLEOTIDE SEQUENCE</scope>
    <source>
        <strain evidence="2">IoA-00</strain>
    </source>
</reference>
<dbReference type="Proteomes" id="UP000675881">
    <property type="component" value="Chromosome 4"/>
</dbReference>
<feature type="compositionally biased region" description="Basic and acidic residues" evidence="1">
    <location>
        <begin position="348"/>
        <end position="360"/>
    </location>
</feature>
<sequence length="360" mass="41553">MTYIAIKNKQEICYHVSGFSKCCDISKYWKLNEIGLTLKIPLSIEDQCTQRIFEFSLRRPENGAIEVPPPLKESRSIRNVALKQFLILELKLSNILAIKICIEEGNCDLKEYRPKDFVPFSAPHSSIEVVLWNAKNLSLQFLRDSTVTVEDMVQNIGKSYDENCGEHVSIHGNTADIACRGVLLEEFVKSNMGMKRPPLLYLPSYKREISGGVVNQDDKIELDREKKMIRYMEDIIKKIQSDEELDIKCKLVSLSPYWDMYDLIINFVEDWGKLAGKVQFQDPRRAPIIEQEEEEAEEDMQQETKSKEQLQLIRNNNDCAPGEDDVINNENTTNENSDEVDRFTCGISRDKEDKLDPNRT</sequence>
<evidence type="ECO:0000313" key="3">
    <source>
        <dbReference type="Proteomes" id="UP000675881"/>
    </source>
</evidence>
<dbReference type="EMBL" id="HG994583">
    <property type="protein sequence ID" value="CAF2913751.1"/>
    <property type="molecule type" value="Genomic_DNA"/>
</dbReference>
<name>A0A7R8CVS4_LEPSM</name>
<dbReference type="AlphaFoldDB" id="A0A7R8CVS4"/>
<organism evidence="2 3">
    <name type="scientific">Lepeophtheirus salmonis</name>
    <name type="common">Salmon louse</name>
    <name type="synonym">Caligus salmonis</name>
    <dbReference type="NCBI Taxonomy" id="72036"/>
    <lineage>
        <taxon>Eukaryota</taxon>
        <taxon>Metazoa</taxon>
        <taxon>Ecdysozoa</taxon>
        <taxon>Arthropoda</taxon>
        <taxon>Crustacea</taxon>
        <taxon>Multicrustacea</taxon>
        <taxon>Hexanauplia</taxon>
        <taxon>Copepoda</taxon>
        <taxon>Siphonostomatoida</taxon>
        <taxon>Caligidae</taxon>
        <taxon>Lepeophtheirus</taxon>
    </lineage>
</organism>
<feature type="region of interest" description="Disordered" evidence="1">
    <location>
        <begin position="297"/>
        <end position="360"/>
    </location>
</feature>
<evidence type="ECO:0000313" key="2">
    <source>
        <dbReference type="EMBL" id="CAF2913751.1"/>
    </source>
</evidence>